<dbReference type="PANTHER" id="PTHR44688">
    <property type="entry name" value="DNA-BINDING TRANSCRIPTIONAL ACTIVATOR DEVR_DOSR"/>
    <property type="match status" value="1"/>
</dbReference>
<dbReference type="EMBL" id="JANQBD010000005">
    <property type="protein sequence ID" value="MCR8631312.1"/>
    <property type="molecule type" value="Genomic_DNA"/>
</dbReference>
<evidence type="ECO:0000256" key="1">
    <source>
        <dbReference type="ARBA" id="ARBA00023015"/>
    </source>
</evidence>
<comment type="caution">
    <text evidence="5">The sequence shown here is derived from an EMBL/GenBank/DDBJ whole genome shotgun (WGS) entry which is preliminary data.</text>
</comment>
<dbReference type="Pfam" id="PF25873">
    <property type="entry name" value="WHD_MalT"/>
    <property type="match status" value="1"/>
</dbReference>
<evidence type="ECO:0000313" key="6">
    <source>
        <dbReference type="Proteomes" id="UP001300012"/>
    </source>
</evidence>
<dbReference type="InterPro" id="IPR041617">
    <property type="entry name" value="TPR_MalT"/>
</dbReference>
<dbReference type="SUPFAM" id="SSF48452">
    <property type="entry name" value="TPR-like"/>
    <property type="match status" value="1"/>
</dbReference>
<dbReference type="Gene3D" id="1.10.10.10">
    <property type="entry name" value="Winged helix-like DNA-binding domain superfamily/Winged helix DNA-binding domain"/>
    <property type="match status" value="1"/>
</dbReference>
<dbReference type="InterPro" id="IPR027417">
    <property type="entry name" value="P-loop_NTPase"/>
</dbReference>
<keyword evidence="2" id="KW-0238">DNA-binding</keyword>
<sequence length="862" mass="98383">MASFSNQILLQTKISLPALRENLLVRKRLIRTITQGLQGRLTTVCAPAGFGKSTLVSQWIHQCEHSTAWVSLDETDNDLIRFWRYIMEALTAINASELGVRLSYLTPLLPSLSVKTFIDALINELCTFSSPIVLVLDDYHEISQQPIHDSLSYFIDYLPQHLHVIIASRSEIPFSASKWLARGELNHIDILQLQFTVEETKSFYQEVVPLPLTSEHIQKLFQQTEGWITGLQLASISLRSNTNYDQYIGSFNGYHRNVADYLFQEVLTKLPSPIHAFLLQTCVLERMDAEACEAVTDQAGSREMLERLLALNLFVIPLDEHNTWFRYHHLFSDFLRNLLKRSDTGRWLKSNQSASRHFAARGLLDRAIEHAILGEHYISAARLLNSYAAEVLKRGELSTLLHWIEAISPHSELSADMSLLHTFLLVMTGQGDRAAVLLDKIEQQLAAVDMDQRKQILSGLLFVKSNLVFYSGNYEQWYEFAAEKLDGELPENPLFYNFNYNMTEPLVRRTAFGLKGSLSSDTEAIALRFTAVLESHGWSNSLINLYVVQSLCEGYYEWNRLDECLKLVRQVERSVRFEQIPGLFVPNRITLARIQASKGNYRLAHETIDEAIHTMGRISEYYWLHPLRAFRVRLYLQETQMAPAKREMAGLHLAASDRPASNRMFEYVTLARFLSAQAKEAEATRLLEQLMLQASKEQCQLSMAEISCLQALVELQRGQRLAALRYLHEALVIGEANGYIRTFLDEGKSMAKLLQTYVYQRETDVQNGDWQGVTVEYVQRLLALFPQVQDRKDTALIEPLSQQELFILKLLRQGASNRQISEALALTEGTVKVYLSRIYSKLGVSSRTQALVAAQELLLFEA</sequence>
<dbReference type="Proteomes" id="UP001300012">
    <property type="component" value="Unassembled WGS sequence"/>
</dbReference>
<dbReference type="PROSITE" id="PS00622">
    <property type="entry name" value="HTH_LUXR_1"/>
    <property type="match status" value="1"/>
</dbReference>
<keyword evidence="3" id="KW-0804">Transcription</keyword>
<dbReference type="CDD" id="cd06170">
    <property type="entry name" value="LuxR_C_like"/>
    <property type="match status" value="1"/>
</dbReference>
<evidence type="ECO:0000313" key="5">
    <source>
        <dbReference type="EMBL" id="MCR8631312.1"/>
    </source>
</evidence>
<dbReference type="Gene3D" id="1.25.40.10">
    <property type="entry name" value="Tetratricopeptide repeat domain"/>
    <property type="match status" value="1"/>
</dbReference>
<evidence type="ECO:0000259" key="4">
    <source>
        <dbReference type="PROSITE" id="PS50043"/>
    </source>
</evidence>
<dbReference type="PROSITE" id="PS50043">
    <property type="entry name" value="HTH_LUXR_2"/>
    <property type="match status" value="1"/>
</dbReference>
<dbReference type="Pfam" id="PF00196">
    <property type="entry name" value="GerE"/>
    <property type="match status" value="1"/>
</dbReference>
<dbReference type="Pfam" id="PF17874">
    <property type="entry name" value="TPR_MalT"/>
    <property type="match status" value="1"/>
</dbReference>
<gene>
    <name evidence="5" type="ORF">NV381_08870</name>
</gene>
<dbReference type="InterPro" id="IPR059106">
    <property type="entry name" value="WHD_MalT"/>
</dbReference>
<dbReference type="RefSeq" id="WP_258212913.1">
    <property type="nucleotide sequence ID" value="NZ_JANQBD010000005.1"/>
</dbReference>
<dbReference type="InterPro" id="IPR011990">
    <property type="entry name" value="TPR-like_helical_dom_sf"/>
</dbReference>
<evidence type="ECO:0000256" key="2">
    <source>
        <dbReference type="ARBA" id="ARBA00023125"/>
    </source>
</evidence>
<organism evidence="5 6">
    <name type="scientific">Paenibacillus radicis</name>
    <name type="common">ex Xue et al. 2023</name>
    <dbReference type="NCBI Taxonomy" id="2972489"/>
    <lineage>
        <taxon>Bacteria</taxon>
        <taxon>Bacillati</taxon>
        <taxon>Bacillota</taxon>
        <taxon>Bacilli</taxon>
        <taxon>Bacillales</taxon>
        <taxon>Paenibacillaceae</taxon>
        <taxon>Paenibacillus</taxon>
    </lineage>
</organism>
<dbReference type="SUPFAM" id="SSF52540">
    <property type="entry name" value="P-loop containing nucleoside triphosphate hydrolases"/>
    <property type="match status" value="1"/>
</dbReference>
<evidence type="ECO:0000256" key="3">
    <source>
        <dbReference type="ARBA" id="ARBA00023163"/>
    </source>
</evidence>
<proteinExistence type="predicted"/>
<dbReference type="InterPro" id="IPR016032">
    <property type="entry name" value="Sig_transdc_resp-reg_C-effctor"/>
</dbReference>
<dbReference type="PRINTS" id="PR00038">
    <property type="entry name" value="HTHLUXR"/>
</dbReference>
<protein>
    <submittedName>
        <fullName evidence="5">LuxR C-terminal-related transcriptional regulator</fullName>
    </submittedName>
</protein>
<dbReference type="PANTHER" id="PTHR44688:SF16">
    <property type="entry name" value="DNA-BINDING TRANSCRIPTIONAL ACTIVATOR DEVR_DOSR"/>
    <property type="match status" value="1"/>
</dbReference>
<feature type="domain" description="HTH luxR-type" evidence="4">
    <location>
        <begin position="793"/>
        <end position="858"/>
    </location>
</feature>
<keyword evidence="6" id="KW-1185">Reference proteome</keyword>
<accession>A0ABT1YDP7</accession>
<dbReference type="InterPro" id="IPR036388">
    <property type="entry name" value="WH-like_DNA-bd_sf"/>
</dbReference>
<dbReference type="Gene3D" id="3.40.50.300">
    <property type="entry name" value="P-loop containing nucleotide triphosphate hydrolases"/>
    <property type="match status" value="1"/>
</dbReference>
<dbReference type="InterPro" id="IPR000792">
    <property type="entry name" value="Tscrpt_reg_LuxR_C"/>
</dbReference>
<keyword evidence="1" id="KW-0805">Transcription regulation</keyword>
<dbReference type="SMART" id="SM00421">
    <property type="entry name" value="HTH_LUXR"/>
    <property type="match status" value="1"/>
</dbReference>
<dbReference type="SUPFAM" id="SSF46894">
    <property type="entry name" value="C-terminal effector domain of the bipartite response regulators"/>
    <property type="match status" value="1"/>
</dbReference>
<reference evidence="5 6" key="1">
    <citation type="submission" date="2022-08" db="EMBL/GenBank/DDBJ databases">
        <title>Paenibacillus endoradicis sp. nov., Paenibacillus radicibacter sp. nov and Paenibacillus pararadicis sp. nov., three cold-adapted plant growth-promoting bacteria isolated from root of Larix gmelinii in Great Khingan.</title>
        <authorList>
            <person name="Xue H."/>
        </authorList>
    </citation>
    <scope>NUCLEOTIDE SEQUENCE [LARGE SCALE GENOMIC DNA]</scope>
    <source>
        <strain evidence="5 6">N5-1-1-5</strain>
    </source>
</reference>
<name>A0ABT1YDP7_9BACL</name>